<dbReference type="KEGG" id="hsd:SD1D_0831"/>
<dbReference type="EC" id="3.2.1.37" evidence="8"/>
<sequence length="478" mass="54375">MQAFNPYLPSYEYIPDGEPYVFGDRLYVYGSHDAFNGKEFCQNDYVCWSAPIDDLGNWRYEGVIYKKIQDPHNKDGSRRLFAPDVQLGIDGRYYLYYALDSHGIMSVAVCDEPAGKYEYYGTVHYPDGKAVGYDKGDIYQFDPGVFIDDDKRVFLYTGFAPRDGQFPDDSFGYRRIEGAYCIELEQDMVTVKAGPKLILPKAGYAKGTSFEGHEFFEASSMRKINGKYYLVYSSINAHELCYAISDRPDGGFTFGGTIVSNGDVFYKGRELKDCVNYLGNNHGGLVQIKDQWYVFYHRQTNRHSYSRQGCAEKIYINEDGHIPQVEITSCGLNNGPLVGQGRYESYIACHLTSKWGAGFYTNNMEDYKDHPYFTQSGQDRESNPDQYIANIQDGGIAGFKYFDLSNTNSIAIEVRGEGEGEVIVTDGIEGEILTKIPVRQNKDYQIFKNSISKGEKKSALYFKYTGRGYIDFKAFYLE</sequence>
<dbReference type="Gene3D" id="2.60.120.260">
    <property type="entry name" value="Galactose-binding domain-like"/>
    <property type="match status" value="1"/>
</dbReference>
<proteinExistence type="inferred from homology"/>
<evidence type="ECO:0000313" key="9">
    <source>
        <dbReference type="Proteomes" id="UP000196053"/>
    </source>
</evidence>
<dbReference type="InterPro" id="IPR006710">
    <property type="entry name" value="Glyco_hydro_43"/>
</dbReference>
<reference evidence="9" key="1">
    <citation type="submission" date="2015-09" db="EMBL/GenBank/DDBJ databases">
        <authorList>
            <person name="Wibberg D."/>
        </authorList>
    </citation>
    <scope>NUCLEOTIDE SEQUENCE [LARGE SCALE GENOMIC DNA]</scope>
    <source>
        <strain evidence="9">SD1D</strain>
    </source>
</reference>
<gene>
    <name evidence="8" type="primary">xylA2</name>
    <name evidence="8" type="ORF">SD1D_0831</name>
</gene>
<dbReference type="EMBL" id="LN879430">
    <property type="protein sequence ID" value="CUH92379.1"/>
    <property type="molecule type" value="Genomic_DNA"/>
</dbReference>
<dbReference type="InterPro" id="IPR023296">
    <property type="entry name" value="Glyco_hydro_beta-prop_sf"/>
</dbReference>
<dbReference type="OrthoDB" id="9801455at2"/>
<keyword evidence="2" id="KW-0858">Xylan degradation</keyword>
<protein>
    <submittedName>
        <fullName evidence="8">Xylosidase/arabinosidase</fullName>
        <ecNumber evidence="8">3.2.1.37</ecNumber>
    </submittedName>
</protein>
<accession>A0A0K8J4V3</accession>
<evidence type="ECO:0000256" key="7">
    <source>
        <dbReference type="RuleBase" id="RU361187"/>
    </source>
</evidence>
<feature type="site" description="Important for catalytic activity, responsible for pKa modulation of the active site Glu and correct orientation of both the proton donor and substrate" evidence="6">
    <location>
        <position position="142"/>
    </location>
</feature>
<dbReference type="CDD" id="cd18620">
    <property type="entry name" value="GH43_XylA-like"/>
    <property type="match status" value="1"/>
</dbReference>
<keyword evidence="3 7" id="KW-0378">Hydrolase</keyword>
<evidence type="ECO:0000256" key="2">
    <source>
        <dbReference type="ARBA" id="ARBA00022651"/>
    </source>
</evidence>
<evidence type="ECO:0000256" key="1">
    <source>
        <dbReference type="ARBA" id="ARBA00009865"/>
    </source>
</evidence>
<dbReference type="Gene3D" id="2.115.10.20">
    <property type="entry name" value="Glycosyl hydrolase domain, family 43"/>
    <property type="match status" value="1"/>
</dbReference>
<dbReference type="Proteomes" id="UP000196053">
    <property type="component" value="Chromosome I"/>
</dbReference>
<comment type="similarity">
    <text evidence="1 7">Belongs to the glycosyl hydrolase 43 family.</text>
</comment>
<keyword evidence="5 7" id="KW-0326">Glycosidase</keyword>
<evidence type="ECO:0000256" key="5">
    <source>
        <dbReference type="ARBA" id="ARBA00023295"/>
    </source>
</evidence>
<dbReference type="Pfam" id="PF04616">
    <property type="entry name" value="Glyco_hydro_43"/>
    <property type="match status" value="1"/>
</dbReference>
<evidence type="ECO:0000256" key="6">
    <source>
        <dbReference type="PIRSR" id="PIRSR606710-2"/>
    </source>
</evidence>
<dbReference type="RefSeq" id="WP_058257749.1">
    <property type="nucleotide sequence ID" value="NZ_DUPS01000072.1"/>
</dbReference>
<dbReference type="PANTHER" id="PTHR43772">
    <property type="entry name" value="ENDO-1,4-BETA-XYLANASE"/>
    <property type="match status" value="1"/>
</dbReference>
<evidence type="ECO:0000313" key="8">
    <source>
        <dbReference type="EMBL" id="CUH92379.1"/>
    </source>
</evidence>
<evidence type="ECO:0000256" key="3">
    <source>
        <dbReference type="ARBA" id="ARBA00022801"/>
    </source>
</evidence>
<dbReference type="InterPro" id="IPR052176">
    <property type="entry name" value="Glycosyl_Hydrlase_43_Enz"/>
</dbReference>
<dbReference type="PANTHER" id="PTHR43772:SF2">
    <property type="entry name" value="PUTATIVE (AFU_ORTHOLOGUE AFUA_2G04480)-RELATED"/>
    <property type="match status" value="1"/>
</dbReference>
<dbReference type="GO" id="GO:0009044">
    <property type="term" value="F:xylan 1,4-beta-xylosidase activity"/>
    <property type="evidence" value="ECO:0007669"/>
    <property type="project" value="UniProtKB-EC"/>
</dbReference>
<keyword evidence="2" id="KW-0624">Polysaccharide degradation</keyword>
<dbReference type="AlphaFoldDB" id="A0A0K8J4V3"/>
<keyword evidence="4" id="KW-0119">Carbohydrate metabolism</keyword>
<dbReference type="GO" id="GO:0045493">
    <property type="term" value="P:xylan catabolic process"/>
    <property type="evidence" value="ECO:0007669"/>
    <property type="project" value="UniProtKB-KW"/>
</dbReference>
<keyword evidence="9" id="KW-1185">Reference proteome</keyword>
<organism evidence="8 9">
    <name type="scientific">Herbinix luporum</name>
    <dbReference type="NCBI Taxonomy" id="1679721"/>
    <lineage>
        <taxon>Bacteria</taxon>
        <taxon>Bacillati</taxon>
        <taxon>Bacillota</taxon>
        <taxon>Clostridia</taxon>
        <taxon>Lachnospirales</taxon>
        <taxon>Lachnospiraceae</taxon>
        <taxon>Herbinix</taxon>
    </lineage>
</organism>
<name>A0A0K8J4V3_9FIRM</name>
<dbReference type="SUPFAM" id="SSF75005">
    <property type="entry name" value="Arabinanase/levansucrase/invertase"/>
    <property type="match status" value="1"/>
</dbReference>
<evidence type="ECO:0000256" key="4">
    <source>
        <dbReference type="ARBA" id="ARBA00023277"/>
    </source>
</evidence>